<dbReference type="STRING" id="1149755.A0A2J6R5W8"/>
<dbReference type="OrthoDB" id="3903189at2759"/>
<gene>
    <name evidence="8" type="ORF">L207DRAFT_547859</name>
</gene>
<dbReference type="GO" id="GO:0016020">
    <property type="term" value="C:membrane"/>
    <property type="evidence" value="ECO:0007669"/>
    <property type="project" value="UniProtKB-SubCell"/>
</dbReference>
<evidence type="ECO:0000256" key="6">
    <source>
        <dbReference type="SAM" id="Phobius"/>
    </source>
</evidence>
<evidence type="ECO:0000256" key="1">
    <source>
        <dbReference type="ARBA" id="ARBA00004141"/>
    </source>
</evidence>
<organism evidence="8 9">
    <name type="scientific">Hyaloscypha variabilis (strain UAMH 11265 / GT02V1 / F)</name>
    <name type="common">Meliniomyces variabilis</name>
    <dbReference type="NCBI Taxonomy" id="1149755"/>
    <lineage>
        <taxon>Eukaryota</taxon>
        <taxon>Fungi</taxon>
        <taxon>Dikarya</taxon>
        <taxon>Ascomycota</taxon>
        <taxon>Pezizomycotina</taxon>
        <taxon>Leotiomycetes</taxon>
        <taxon>Helotiales</taxon>
        <taxon>Hyaloscyphaceae</taxon>
        <taxon>Hyaloscypha</taxon>
        <taxon>Hyaloscypha variabilis</taxon>
    </lineage>
</organism>
<reference evidence="8 9" key="1">
    <citation type="submission" date="2016-04" db="EMBL/GenBank/DDBJ databases">
        <title>A degradative enzymes factory behind the ericoid mycorrhizal symbiosis.</title>
        <authorList>
            <consortium name="DOE Joint Genome Institute"/>
            <person name="Martino E."/>
            <person name="Morin E."/>
            <person name="Grelet G."/>
            <person name="Kuo A."/>
            <person name="Kohler A."/>
            <person name="Daghino S."/>
            <person name="Barry K."/>
            <person name="Choi C."/>
            <person name="Cichocki N."/>
            <person name="Clum A."/>
            <person name="Copeland A."/>
            <person name="Hainaut M."/>
            <person name="Haridas S."/>
            <person name="Labutti K."/>
            <person name="Lindquist E."/>
            <person name="Lipzen A."/>
            <person name="Khouja H.-R."/>
            <person name="Murat C."/>
            <person name="Ohm R."/>
            <person name="Olson A."/>
            <person name="Spatafora J."/>
            <person name="Veneault-Fourrey C."/>
            <person name="Henrissat B."/>
            <person name="Grigoriev I."/>
            <person name="Martin F."/>
            <person name="Perotto S."/>
        </authorList>
    </citation>
    <scope>NUCLEOTIDE SEQUENCE [LARGE SCALE GENOMIC DNA]</scope>
    <source>
        <strain evidence="8 9">F</strain>
    </source>
</reference>
<feature type="transmembrane region" description="Helical" evidence="6">
    <location>
        <begin position="107"/>
        <end position="127"/>
    </location>
</feature>
<sequence length="303" mass="34975">MALSEYTQETLYVLYIFTGFAMFLMIFRVVLRRVRGQKWNLSDYLTMSCMFFLLARTSMIHVVLVWGTNNVPELYRRFHTFTEKEIYQRETASKLLLVSRTLYNTNLWTQKAIVLLLYKRILFGLPWTDKVINAYWAILGATYVVIQVVTFTDCRPIYLYWQVVPDPGTCSEALGQLIILGALNIFTDVLLILLPMPALFEIRRSFPAKLRLFSLFSVGLFLVAITIIRLPLNFNHGMYQVNRTTWASVESFAAAFVANIPTLYTLRKREKFCPRVSSSEVQHTSKPATKQLSQTVCPSEATI</sequence>
<comment type="subcellular location">
    <subcellularLocation>
        <location evidence="1">Membrane</location>
        <topology evidence="1">Multi-pass membrane protein</topology>
    </subcellularLocation>
</comment>
<dbReference type="Pfam" id="PF20684">
    <property type="entry name" value="Fung_rhodopsin"/>
    <property type="match status" value="1"/>
</dbReference>
<feature type="transmembrane region" description="Helical" evidence="6">
    <location>
        <begin position="134"/>
        <end position="158"/>
    </location>
</feature>
<keyword evidence="2 6" id="KW-0812">Transmembrane</keyword>
<dbReference type="PANTHER" id="PTHR33048">
    <property type="entry name" value="PTH11-LIKE INTEGRAL MEMBRANE PROTEIN (AFU_ORTHOLOGUE AFUA_5G11245)"/>
    <property type="match status" value="1"/>
</dbReference>
<feature type="transmembrane region" description="Helical" evidence="6">
    <location>
        <begin position="244"/>
        <end position="266"/>
    </location>
</feature>
<evidence type="ECO:0000256" key="2">
    <source>
        <dbReference type="ARBA" id="ARBA00022692"/>
    </source>
</evidence>
<feature type="transmembrane region" description="Helical" evidence="6">
    <location>
        <begin position="212"/>
        <end position="232"/>
    </location>
</feature>
<evidence type="ECO:0000259" key="7">
    <source>
        <dbReference type="Pfam" id="PF20684"/>
    </source>
</evidence>
<dbReference type="InterPro" id="IPR049326">
    <property type="entry name" value="Rhodopsin_dom_fungi"/>
</dbReference>
<dbReference type="PANTHER" id="PTHR33048:SF166">
    <property type="entry name" value="PTH11-LIKE INTEGRAL MEMBRANE PROTEIN"/>
    <property type="match status" value="1"/>
</dbReference>
<proteinExistence type="inferred from homology"/>
<evidence type="ECO:0000256" key="5">
    <source>
        <dbReference type="ARBA" id="ARBA00038359"/>
    </source>
</evidence>
<evidence type="ECO:0000313" key="9">
    <source>
        <dbReference type="Proteomes" id="UP000235786"/>
    </source>
</evidence>
<evidence type="ECO:0000313" key="8">
    <source>
        <dbReference type="EMBL" id="PMD33917.1"/>
    </source>
</evidence>
<keyword evidence="3 6" id="KW-1133">Transmembrane helix</keyword>
<dbReference type="AlphaFoldDB" id="A0A2J6R5W8"/>
<accession>A0A2J6R5W8</accession>
<keyword evidence="9" id="KW-1185">Reference proteome</keyword>
<feature type="transmembrane region" description="Helical" evidence="6">
    <location>
        <begin position="12"/>
        <end position="31"/>
    </location>
</feature>
<dbReference type="EMBL" id="KZ613955">
    <property type="protein sequence ID" value="PMD33917.1"/>
    <property type="molecule type" value="Genomic_DNA"/>
</dbReference>
<name>A0A2J6R5W8_HYAVF</name>
<feature type="transmembrane region" description="Helical" evidence="6">
    <location>
        <begin position="43"/>
        <end position="66"/>
    </location>
</feature>
<dbReference type="Proteomes" id="UP000235786">
    <property type="component" value="Unassembled WGS sequence"/>
</dbReference>
<feature type="transmembrane region" description="Helical" evidence="6">
    <location>
        <begin position="178"/>
        <end position="200"/>
    </location>
</feature>
<evidence type="ECO:0000256" key="4">
    <source>
        <dbReference type="ARBA" id="ARBA00023136"/>
    </source>
</evidence>
<protein>
    <recommendedName>
        <fullName evidence="7">Rhodopsin domain-containing protein</fullName>
    </recommendedName>
</protein>
<evidence type="ECO:0000256" key="3">
    <source>
        <dbReference type="ARBA" id="ARBA00022989"/>
    </source>
</evidence>
<feature type="domain" description="Rhodopsin" evidence="7">
    <location>
        <begin position="27"/>
        <end position="267"/>
    </location>
</feature>
<comment type="similarity">
    <text evidence="5">Belongs to the SAT4 family.</text>
</comment>
<dbReference type="InterPro" id="IPR052337">
    <property type="entry name" value="SAT4-like"/>
</dbReference>
<keyword evidence="4 6" id="KW-0472">Membrane</keyword>